<evidence type="ECO:0000313" key="2">
    <source>
        <dbReference type="Proteomes" id="UP000051952"/>
    </source>
</evidence>
<dbReference type="PANTHER" id="PTHR43238:SF1">
    <property type="entry name" value="GDP-L-FUCOSE SYNTHASE"/>
    <property type="match status" value="1"/>
</dbReference>
<gene>
    <name evidence="1" type="ORF">BSAL_05880</name>
</gene>
<dbReference type="InterPro" id="IPR036291">
    <property type="entry name" value="NAD(P)-bd_dom_sf"/>
</dbReference>
<reference evidence="2" key="1">
    <citation type="submission" date="2015-09" db="EMBL/GenBank/DDBJ databases">
        <authorList>
            <consortium name="Pathogen Informatics"/>
        </authorList>
    </citation>
    <scope>NUCLEOTIDE SEQUENCE [LARGE SCALE GENOMIC DNA]</scope>
    <source>
        <strain evidence="2">Lake Konstanz</strain>
    </source>
</reference>
<dbReference type="AlphaFoldDB" id="A0A0S4KGX0"/>
<dbReference type="OrthoDB" id="202470at2759"/>
<dbReference type="VEuPathDB" id="TriTrypDB:BSAL_05880"/>
<dbReference type="Proteomes" id="UP000051952">
    <property type="component" value="Unassembled WGS sequence"/>
</dbReference>
<name>A0A0S4KGX0_BODSA</name>
<sequence length="95" mass="10818">MIWTLREYTEAEPIILSVSEEAEVSIADVAKTIAEAMNFTGQLLFDTTKADGQFKKTANNAKLMKYLPDFKFVDMKDGVKRSVDWFVANYESARK</sequence>
<keyword evidence="2" id="KW-1185">Reference proteome</keyword>
<protein>
    <submittedName>
        <fullName evidence="1">GDP-L-fucose synthetase, putative</fullName>
    </submittedName>
</protein>
<proteinExistence type="predicted"/>
<dbReference type="EMBL" id="CYKH01001037">
    <property type="protein sequence ID" value="CUI14358.1"/>
    <property type="molecule type" value="Genomic_DNA"/>
</dbReference>
<dbReference type="GO" id="GO:0050577">
    <property type="term" value="F:GDP-L-fucose synthase activity"/>
    <property type="evidence" value="ECO:0007669"/>
    <property type="project" value="TreeGrafter"/>
</dbReference>
<dbReference type="Gene3D" id="3.90.25.10">
    <property type="entry name" value="UDP-galactose 4-epimerase, domain 1"/>
    <property type="match status" value="1"/>
</dbReference>
<accession>A0A0S4KGX0</accession>
<dbReference type="SUPFAM" id="SSF51735">
    <property type="entry name" value="NAD(P)-binding Rossmann-fold domains"/>
    <property type="match status" value="1"/>
</dbReference>
<evidence type="ECO:0000313" key="1">
    <source>
        <dbReference type="EMBL" id="CUI14358.1"/>
    </source>
</evidence>
<organism evidence="1 2">
    <name type="scientific">Bodo saltans</name>
    <name type="common">Flagellated protozoan</name>
    <dbReference type="NCBI Taxonomy" id="75058"/>
    <lineage>
        <taxon>Eukaryota</taxon>
        <taxon>Discoba</taxon>
        <taxon>Euglenozoa</taxon>
        <taxon>Kinetoplastea</taxon>
        <taxon>Metakinetoplastina</taxon>
        <taxon>Eubodonida</taxon>
        <taxon>Bodonidae</taxon>
        <taxon>Bodo</taxon>
    </lineage>
</organism>
<dbReference type="PANTHER" id="PTHR43238">
    <property type="entry name" value="GDP-L-FUCOSE SYNTHASE"/>
    <property type="match status" value="1"/>
</dbReference>